<keyword evidence="4 6" id="KW-0460">Magnesium</keyword>
<evidence type="ECO:0000313" key="10">
    <source>
        <dbReference type="EMBL" id="OHT13391.1"/>
    </source>
</evidence>
<keyword evidence="6" id="KW-0464">Manganese</keyword>
<dbReference type="InterPro" id="IPR036691">
    <property type="entry name" value="Endo/exonu/phosph_ase_sf"/>
</dbReference>
<dbReference type="CDD" id="cd09087">
    <property type="entry name" value="Ape1-like_AP-endo"/>
    <property type="match status" value="1"/>
</dbReference>
<dbReference type="PANTHER" id="PTHR22748:SF6">
    <property type="entry name" value="DNA-(APURINIC OR APYRIMIDINIC SITE) ENDONUCLEASE"/>
    <property type="match status" value="1"/>
</dbReference>
<dbReference type="NCBIfam" id="TIGR00195">
    <property type="entry name" value="exoDNase_III"/>
    <property type="match status" value="1"/>
</dbReference>
<dbReference type="EMBL" id="MLAK01000533">
    <property type="protein sequence ID" value="OHT13391.1"/>
    <property type="molecule type" value="Genomic_DNA"/>
</dbReference>
<feature type="active site" description="Proton donor/acceptor" evidence="5">
    <location>
        <position position="165"/>
    </location>
</feature>
<dbReference type="GO" id="GO:0008311">
    <property type="term" value="F:double-stranded DNA 3'-5' DNA exonuclease activity"/>
    <property type="evidence" value="ECO:0007669"/>
    <property type="project" value="TreeGrafter"/>
</dbReference>
<feature type="domain" description="Endonuclease/exonuclease/phosphatase" evidence="9">
    <location>
        <begin position="19"/>
        <end position="265"/>
    </location>
</feature>
<feature type="binding site" evidence="6">
    <location>
        <position position="165"/>
    </location>
    <ligand>
        <name>Mg(2+)</name>
        <dbReference type="ChEBI" id="CHEBI:18420"/>
        <label>1</label>
    </ligand>
</feature>
<dbReference type="GO" id="GO:0003906">
    <property type="term" value="F:DNA-(apurinic or apyrimidinic site) endonuclease activity"/>
    <property type="evidence" value="ECO:0007669"/>
    <property type="project" value="TreeGrafter"/>
</dbReference>
<keyword evidence="2 6" id="KW-0479">Metal-binding</keyword>
<evidence type="ECO:0000256" key="6">
    <source>
        <dbReference type="PIRSR" id="PIRSR604808-2"/>
    </source>
</evidence>
<protein>
    <submittedName>
        <fullName evidence="10">Exodeoxyribonuclease</fullName>
    </submittedName>
</protein>
<evidence type="ECO:0000256" key="1">
    <source>
        <dbReference type="ARBA" id="ARBA00007092"/>
    </source>
</evidence>
<dbReference type="Pfam" id="PF03372">
    <property type="entry name" value="Exo_endo_phos"/>
    <property type="match status" value="1"/>
</dbReference>
<accession>A0A1J4KQ22</accession>
<dbReference type="Proteomes" id="UP000179807">
    <property type="component" value="Unassembled WGS sequence"/>
</dbReference>
<feature type="binding site" evidence="6">
    <location>
        <position position="264"/>
    </location>
    <ligand>
        <name>Mg(2+)</name>
        <dbReference type="ChEBI" id="CHEBI:18420"/>
        <label>1</label>
    </ligand>
</feature>
<dbReference type="OrthoDB" id="498125at2759"/>
<dbReference type="VEuPathDB" id="TrichDB:TRFO_16492"/>
<evidence type="ECO:0000313" key="11">
    <source>
        <dbReference type="Proteomes" id="UP000179807"/>
    </source>
</evidence>
<keyword evidence="3" id="KW-0378">Hydrolase</keyword>
<feature type="site" description="Transition state stabilizer" evidence="7">
    <location>
        <position position="167"/>
    </location>
</feature>
<feature type="site" description="Interaction with DNA substrate" evidence="7">
    <location>
        <position position="265"/>
    </location>
</feature>
<dbReference type="Gene3D" id="3.60.10.10">
    <property type="entry name" value="Endonuclease/exonuclease/phosphatase"/>
    <property type="match status" value="1"/>
</dbReference>
<dbReference type="GO" id="GO:0006284">
    <property type="term" value="P:base-excision repair"/>
    <property type="evidence" value="ECO:0007669"/>
    <property type="project" value="TreeGrafter"/>
</dbReference>
<feature type="binding site" evidence="6">
    <location>
        <position position="265"/>
    </location>
    <ligand>
        <name>Mg(2+)</name>
        <dbReference type="ChEBI" id="CHEBI:18420"/>
        <label>1</label>
    </ligand>
</feature>
<proteinExistence type="inferred from homology"/>
<dbReference type="AlphaFoldDB" id="A0A1J4KQ22"/>
<name>A0A1J4KQ22_9EUKA</name>
<comment type="similarity">
    <text evidence="1 8">Belongs to the DNA repair enzymes AP/ExoA family.</text>
</comment>
<organism evidence="10 11">
    <name type="scientific">Tritrichomonas foetus</name>
    <dbReference type="NCBI Taxonomy" id="1144522"/>
    <lineage>
        <taxon>Eukaryota</taxon>
        <taxon>Metamonada</taxon>
        <taxon>Parabasalia</taxon>
        <taxon>Tritrichomonadida</taxon>
        <taxon>Tritrichomonadidae</taxon>
        <taxon>Tritrichomonas</taxon>
    </lineage>
</organism>
<evidence type="ECO:0000259" key="9">
    <source>
        <dbReference type="Pfam" id="PF03372"/>
    </source>
</evidence>
<feature type="site" description="Important for catalytic activity" evidence="7">
    <location>
        <position position="237"/>
    </location>
</feature>
<dbReference type="GO" id="GO:0046872">
    <property type="term" value="F:metal ion binding"/>
    <property type="evidence" value="ECO:0007669"/>
    <property type="project" value="UniProtKB-KW"/>
</dbReference>
<evidence type="ECO:0000256" key="4">
    <source>
        <dbReference type="ARBA" id="ARBA00022842"/>
    </source>
</evidence>
<dbReference type="RefSeq" id="XP_068366527.1">
    <property type="nucleotide sequence ID" value="XM_068499005.1"/>
</dbReference>
<dbReference type="PROSITE" id="PS51435">
    <property type="entry name" value="AP_NUCLEASE_F1_4"/>
    <property type="match status" value="1"/>
</dbReference>
<dbReference type="GeneID" id="94833709"/>
<dbReference type="PROSITE" id="PS00726">
    <property type="entry name" value="AP_NUCLEASE_F1_1"/>
    <property type="match status" value="1"/>
</dbReference>
<dbReference type="GO" id="GO:0005634">
    <property type="term" value="C:nucleus"/>
    <property type="evidence" value="ECO:0007669"/>
    <property type="project" value="TreeGrafter"/>
</dbReference>
<evidence type="ECO:0000256" key="5">
    <source>
        <dbReference type="PIRSR" id="PIRSR604808-1"/>
    </source>
</evidence>
<feature type="active site" description="Proton acceptor" evidence="5">
    <location>
        <position position="265"/>
    </location>
</feature>
<feature type="binding site" evidence="6">
    <location>
        <position position="22"/>
    </location>
    <ligand>
        <name>Mg(2+)</name>
        <dbReference type="ChEBI" id="CHEBI:18420"/>
        <label>1</label>
    </ligand>
</feature>
<dbReference type="NCBIfam" id="TIGR00633">
    <property type="entry name" value="xth"/>
    <property type="match status" value="1"/>
</dbReference>
<gene>
    <name evidence="10" type="primary">exoA</name>
    <name evidence="10" type="ORF">TRFO_16492</name>
</gene>
<comment type="cofactor">
    <cofactor evidence="6 8">
        <name>Mg(2+)</name>
        <dbReference type="ChEBI" id="CHEBI:18420"/>
    </cofactor>
    <cofactor evidence="6 8">
        <name>Mn(2+)</name>
        <dbReference type="ChEBI" id="CHEBI:29035"/>
    </cofactor>
    <text evidence="6 8">Probably binds two magnesium or manganese ions per subunit.</text>
</comment>
<keyword evidence="11" id="KW-1185">Reference proteome</keyword>
<evidence type="ECO:0000256" key="2">
    <source>
        <dbReference type="ARBA" id="ARBA00022723"/>
    </source>
</evidence>
<evidence type="ECO:0000256" key="3">
    <source>
        <dbReference type="ARBA" id="ARBA00022801"/>
    </source>
</evidence>
<evidence type="ECO:0000256" key="7">
    <source>
        <dbReference type="PIRSR" id="PIRSR604808-3"/>
    </source>
</evidence>
<comment type="caution">
    <text evidence="10">The sequence shown here is derived from an EMBL/GenBank/DDBJ whole genome shotgun (WGS) entry which is preliminary data.</text>
</comment>
<dbReference type="InterPro" id="IPR004808">
    <property type="entry name" value="AP_endonuc_1"/>
</dbReference>
<feature type="binding site" evidence="6">
    <location>
        <position position="50"/>
    </location>
    <ligand>
        <name>Mg(2+)</name>
        <dbReference type="ChEBI" id="CHEBI:18420"/>
        <label>1</label>
    </ligand>
</feature>
<dbReference type="InterPro" id="IPR020847">
    <property type="entry name" value="AP_endonuclease_F1_BS"/>
</dbReference>
<reference evidence="10" key="1">
    <citation type="submission" date="2016-10" db="EMBL/GenBank/DDBJ databases">
        <authorList>
            <person name="Benchimol M."/>
            <person name="Almeida L.G."/>
            <person name="Vasconcelos A.T."/>
            <person name="Perreira-Neves A."/>
            <person name="Rosa I.A."/>
            <person name="Tasca T."/>
            <person name="Bogo M.R."/>
            <person name="de Souza W."/>
        </authorList>
    </citation>
    <scope>NUCLEOTIDE SEQUENCE [LARGE SCALE GENOMIC DNA]</scope>
    <source>
        <strain evidence="10">K</strain>
    </source>
</reference>
<feature type="active site" evidence="5">
    <location>
        <position position="122"/>
    </location>
</feature>
<sequence length="294" mass="33718">MTEETTSIVDVTSDIFTIITWNIASLRAAWKKGFKDFVKLHNPDILCIQETKMYNGCKPPISDFVIEGYHGYFSHAAKKGYSGTAIYTKIKPKSINKTPGITDTNGRCITAEFNNFGLLNSYVPNAGEGTLKNLDYKLINFLPEYKKSYTETDDKLSRPLFLLGDLNICHKEIDIWDAKNKENIAGNTPGEREWLNTLFTDNNYYDIFRDLYPDKRQYSYFEYRRRARETGNGMRIDYFIAKREKIPKGMIVDCYIGSANDISDHDPVFLTLNKSLAISSDDIVETDYANESLQ</sequence>
<dbReference type="GO" id="GO:0003677">
    <property type="term" value="F:DNA binding"/>
    <property type="evidence" value="ECO:0007669"/>
    <property type="project" value="InterPro"/>
</dbReference>
<dbReference type="GO" id="GO:0008081">
    <property type="term" value="F:phosphoric diester hydrolase activity"/>
    <property type="evidence" value="ECO:0007669"/>
    <property type="project" value="TreeGrafter"/>
</dbReference>
<dbReference type="PANTHER" id="PTHR22748">
    <property type="entry name" value="AP ENDONUCLEASE"/>
    <property type="match status" value="1"/>
</dbReference>
<evidence type="ECO:0000256" key="8">
    <source>
        <dbReference type="RuleBase" id="RU362131"/>
    </source>
</evidence>
<feature type="binding site" evidence="6">
    <location>
        <position position="167"/>
    </location>
    <ligand>
        <name>Mg(2+)</name>
        <dbReference type="ChEBI" id="CHEBI:18420"/>
        <label>1</label>
    </ligand>
</feature>
<dbReference type="InterPro" id="IPR005135">
    <property type="entry name" value="Endo/exonuclease/phosphatase"/>
</dbReference>
<keyword evidence="8" id="KW-0227">DNA damage</keyword>
<dbReference type="SUPFAM" id="SSF56219">
    <property type="entry name" value="DNase I-like"/>
    <property type="match status" value="1"/>
</dbReference>
<keyword evidence="8" id="KW-0234">DNA repair</keyword>